<keyword evidence="3" id="KW-0808">Transferase</keyword>
<feature type="domain" description="Glycosyltransferase 2-like" evidence="2">
    <location>
        <begin position="622"/>
        <end position="793"/>
    </location>
</feature>
<gene>
    <name evidence="3" type="ORF">GGC33_01595</name>
</gene>
<dbReference type="Pfam" id="PF00534">
    <property type="entry name" value="Glycos_transf_1"/>
    <property type="match status" value="1"/>
</dbReference>
<sequence>MKIFLAEFDLFHKIGGGQTFYRNIITKNPHLQFYYLTIEEKINGQRPANAHIFPYYQRYIKSDLKKIGNNLPLEKITRPFLLASNIAYSIRHQNFDIIDCPDYEQYGLFLRDACDHHQVKYQKLALSLHGVVSQSLIHDWVIDKNYINSLEFAENLQYQIVDIRYGISKNYLEFWQDKYDFLNYYYHPLNFINLPHKKIKNYHDVTRKPILNFIGRKEKNKGADIFVNLLTFLEKKLYSYGNIIGADSPTLNGKTGEYYLQQMLKLRNSNINVISSLTTQQLNQKFSENSVTILPSRFDTLNFVALESLLNGCPTIISDKAGICRFLKDNFPQLPFISIDINNFSESLNKISQLLINYNQSRNSLIKQVNNISFNLEQLGLKLTDIYYQENNYSSQERKKVNEYYQQLISHCYKKQYWQKETIVSLSKQILNPLNHQNQVLIKTVKNKIITQKKPIHTQLIKSLFFSSEFNKINNLPEISAKDIDEKLMQLKKLSHPLNASMENRQKWKTGHFVNRVKIWQEIARLEKLRSNDLLSACYEARIIRSLNQDKFKQLQFITETFNNHNLNQEAEVINLLYQPSKNNSKLCHQYLLNNYQKHLNYQEKPYEFIEDYRQKKNYRVSIAVSLYNAENKLGFFLSILIQQSLFQKQEAEIILIDSASPQNEYQLFQTLLPQLKHQNIPIVYARSEKRETIQSAWNRAILLSQSPYITFLGVDEMITCDGLEKLAAKLDSNPELDWVIGNSLVTEVDYQGNWRQDVMTYSRTKFNQNLVYLDTCYLTYVGGLYRKNIHKKFGFYDETFRGAGDTEFKNRVLPYIKTSLVEDVWGIFWNYPDERTTQNYFTELEDLRAWYVYRSLGGIEYGFREKNLEDIENLLLLCLNYRKSFLETHSTDFDLAWHIIQYLEQNYPKSKYLSIKKNIDIIQQTLVSLELVNNKKNTDNILFLCLYRGIEKYKKQSKTFKKYLDFDFKDIYLFFNDNRYEQHFYSW</sequence>
<dbReference type="PANTHER" id="PTHR22916:SF3">
    <property type="entry name" value="UDP-GLCNAC:BETAGAL BETA-1,3-N-ACETYLGLUCOSAMINYLTRANSFERASE-LIKE PROTEIN 1"/>
    <property type="match status" value="1"/>
</dbReference>
<dbReference type="Pfam" id="PF00535">
    <property type="entry name" value="Glycos_transf_2"/>
    <property type="match status" value="1"/>
</dbReference>
<comment type="caution">
    <text evidence="3">The sequence shown here is derived from an EMBL/GenBank/DDBJ whole genome shotgun (WGS) entry which is preliminary data.</text>
</comment>
<dbReference type="Gene3D" id="3.40.50.2000">
    <property type="entry name" value="Glycogen Phosphorylase B"/>
    <property type="match status" value="1"/>
</dbReference>
<dbReference type="Proteomes" id="UP000437131">
    <property type="component" value="Unassembled WGS sequence"/>
</dbReference>
<dbReference type="AlphaFoldDB" id="A0A844GU78"/>
<proteinExistence type="predicted"/>
<organism evidence="3 4">
    <name type="scientific">Cyanobacterium aponinum 0216</name>
    <dbReference type="NCBI Taxonomy" id="2676140"/>
    <lineage>
        <taxon>Bacteria</taxon>
        <taxon>Bacillati</taxon>
        <taxon>Cyanobacteriota</taxon>
        <taxon>Cyanophyceae</taxon>
        <taxon>Oscillatoriophycideae</taxon>
        <taxon>Chroococcales</taxon>
        <taxon>Geminocystaceae</taxon>
        <taxon>Cyanobacterium</taxon>
    </lineage>
</organism>
<feature type="domain" description="Glycosyl transferase family 1" evidence="1">
    <location>
        <begin position="205"/>
        <end position="367"/>
    </location>
</feature>
<dbReference type="RefSeq" id="WP_155082501.1">
    <property type="nucleotide sequence ID" value="NZ_WMIA01000001.1"/>
</dbReference>
<evidence type="ECO:0000313" key="3">
    <source>
        <dbReference type="EMBL" id="MTF37626.1"/>
    </source>
</evidence>
<evidence type="ECO:0000313" key="4">
    <source>
        <dbReference type="Proteomes" id="UP000437131"/>
    </source>
</evidence>
<dbReference type="SUPFAM" id="SSF53448">
    <property type="entry name" value="Nucleotide-diphospho-sugar transferases"/>
    <property type="match status" value="1"/>
</dbReference>
<accession>A0A844GU78</accession>
<name>A0A844GU78_9CHRO</name>
<dbReference type="InterPro" id="IPR029044">
    <property type="entry name" value="Nucleotide-diphossugar_trans"/>
</dbReference>
<evidence type="ECO:0000259" key="2">
    <source>
        <dbReference type="Pfam" id="PF00535"/>
    </source>
</evidence>
<protein>
    <submittedName>
        <fullName evidence="3">Glycosyltransferase</fullName>
    </submittedName>
</protein>
<dbReference type="EMBL" id="WMIA01000001">
    <property type="protein sequence ID" value="MTF37626.1"/>
    <property type="molecule type" value="Genomic_DNA"/>
</dbReference>
<dbReference type="InterPro" id="IPR001173">
    <property type="entry name" value="Glyco_trans_2-like"/>
</dbReference>
<dbReference type="SUPFAM" id="SSF53756">
    <property type="entry name" value="UDP-Glycosyltransferase/glycogen phosphorylase"/>
    <property type="match status" value="1"/>
</dbReference>
<dbReference type="InterPro" id="IPR001296">
    <property type="entry name" value="Glyco_trans_1"/>
</dbReference>
<evidence type="ECO:0000259" key="1">
    <source>
        <dbReference type="Pfam" id="PF00534"/>
    </source>
</evidence>
<dbReference type="PANTHER" id="PTHR22916">
    <property type="entry name" value="GLYCOSYLTRANSFERASE"/>
    <property type="match status" value="1"/>
</dbReference>
<dbReference type="Gene3D" id="3.90.550.10">
    <property type="entry name" value="Spore Coat Polysaccharide Biosynthesis Protein SpsA, Chain A"/>
    <property type="match status" value="1"/>
</dbReference>
<dbReference type="GO" id="GO:0016758">
    <property type="term" value="F:hexosyltransferase activity"/>
    <property type="evidence" value="ECO:0007669"/>
    <property type="project" value="UniProtKB-ARBA"/>
</dbReference>
<reference evidence="3 4" key="1">
    <citation type="submission" date="2019-11" db="EMBL/GenBank/DDBJ databases">
        <title>Isolation of a new High Light Tolerant Cyanobacteria.</title>
        <authorList>
            <person name="Dobson Z."/>
            <person name="Vaughn N."/>
            <person name="Vaughn M."/>
            <person name="Fromme P."/>
            <person name="Mazor Y."/>
        </authorList>
    </citation>
    <scope>NUCLEOTIDE SEQUENCE [LARGE SCALE GENOMIC DNA]</scope>
    <source>
        <strain evidence="3 4">0216</strain>
    </source>
</reference>